<evidence type="ECO:0000313" key="2">
    <source>
        <dbReference type="Proteomes" id="UP001056539"/>
    </source>
</evidence>
<organism evidence="1 2">
    <name type="scientific">Thermospira aquatica</name>
    <dbReference type="NCBI Taxonomy" id="2828656"/>
    <lineage>
        <taxon>Bacteria</taxon>
        <taxon>Pseudomonadati</taxon>
        <taxon>Spirochaetota</taxon>
        <taxon>Spirochaetia</taxon>
        <taxon>Brevinematales</taxon>
        <taxon>Thermospiraceae</taxon>
        <taxon>Thermospira</taxon>
    </lineage>
</organism>
<accession>A0AAX3BGT8</accession>
<keyword evidence="2" id="KW-1185">Reference proteome</keyword>
<reference evidence="1" key="2">
    <citation type="submission" date="2022-06" db="EMBL/GenBank/DDBJ databases">
        <title>Thermospira aquatica gen. nov., sp. nov.</title>
        <authorList>
            <person name="Ben Ali Gam Z."/>
            <person name="Labat M."/>
        </authorList>
    </citation>
    <scope>NUCLEOTIDE SEQUENCE</scope>
    <source>
        <strain evidence="1">F1F22</strain>
    </source>
</reference>
<gene>
    <name evidence="1" type="ORF">KDW03_05385</name>
</gene>
<dbReference type="Proteomes" id="UP001056539">
    <property type="component" value="Chromosome"/>
</dbReference>
<reference evidence="1" key="1">
    <citation type="submission" date="2021-04" db="EMBL/GenBank/DDBJ databases">
        <authorList>
            <person name="Postec A."/>
        </authorList>
    </citation>
    <scope>NUCLEOTIDE SEQUENCE</scope>
    <source>
        <strain evidence="1">F1F22</strain>
    </source>
</reference>
<dbReference type="KEGG" id="taqu:KDW03_05385"/>
<dbReference type="AlphaFoldDB" id="A0AAX3BGT8"/>
<evidence type="ECO:0000313" key="1">
    <source>
        <dbReference type="EMBL" id="URA11229.1"/>
    </source>
</evidence>
<sequence length="276" mass="33081">MQYYYLVSSFHDIVLDAEKIGNTLEEVWELCREEMSHEDFEGLRQLFLFNDIANAAHYGKPDFIYRYPAYYTQEEFEENMKDSDSFLPFLAEYWFAYNNERRLYPEYLPEEELTILLYEHLDDFHDPFVREYYEFEAHLRNIKSGLVARRFHKPMERSMLPVGEFADLMRRSSSPDFGVGGEFNFIEKASQLYESGRLLEMELFFDEVKWKWLEERVSLEMFSAHDVYSYVLRLALATRWLSLSAPDGKQKLEKLVSSIQSKITFSHEFDIHKGRK</sequence>
<dbReference type="EMBL" id="CP073355">
    <property type="protein sequence ID" value="URA11229.1"/>
    <property type="molecule type" value="Genomic_DNA"/>
</dbReference>
<dbReference type="RefSeq" id="WP_271436363.1">
    <property type="nucleotide sequence ID" value="NZ_CP073355.1"/>
</dbReference>
<protein>
    <submittedName>
        <fullName evidence="1">DUF2764 family protein</fullName>
    </submittedName>
</protein>
<proteinExistence type="predicted"/>
<dbReference type="Pfam" id="PF10962">
    <property type="entry name" value="DUF2764"/>
    <property type="match status" value="1"/>
</dbReference>
<dbReference type="InterPro" id="IPR024492">
    <property type="entry name" value="DUF2764"/>
</dbReference>
<name>A0AAX3BGT8_9SPIR</name>